<keyword evidence="8" id="KW-1185">Reference proteome</keyword>
<dbReference type="InterPro" id="IPR051140">
    <property type="entry name" value="GATA_TF"/>
</dbReference>
<keyword evidence="2 4" id="KW-0863">Zinc-finger</keyword>
<reference evidence="7 8" key="1">
    <citation type="journal article" date="2018" name="Genome Biol. Evol.">
        <title>Multiple Roots of Fruiting Body Formation in Amoebozoa.</title>
        <authorList>
            <person name="Hillmann F."/>
            <person name="Forbes G."/>
            <person name="Novohradska S."/>
            <person name="Ferling I."/>
            <person name="Riege K."/>
            <person name="Groth M."/>
            <person name="Westermann M."/>
            <person name="Marz M."/>
            <person name="Spaller T."/>
            <person name="Winckler T."/>
            <person name="Schaap P."/>
            <person name="Glockner G."/>
        </authorList>
    </citation>
    <scope>NUCLEOTIDE SEQUENCE [LARGE SCALE GENOMIC DNA]</scope>
    <source>
        <strain evidence="7 8">Jena</strain>
    </source>
</reference>
<dbReference type="STRING" id="1890364.A0A2P6MQ57"/>
<evidence type="ECO:0000259" key="6">
    <source>
        <dbReference type="PROSITE" id="PS50114"/>
    </source>
</evidence>
<evidence type="ECO:0000256" key="4">
    <source>
        <dbReference type="PROSITE-ProRule" id="PRU00094"/>
    </source>
</evidence>
<evidence type="ECO:0000313" key="7">
    <source>
        <dbReference type="EMBL" id="PRP73848.1"/>
    </source>
</evidence>
<dbReference type="GO" id="GO:0008270">
    <property type="term" value="F:zinc ion binding"/>
    <property type="evidence" value="ECO:0007669"/>
    <property type="project" value="UniProtKB-KW"/>
</dbReference>
<evidence type="ECO:0000313" key="8">
    <source>
        <dbReference type="Proteomes" id="UP000241769"/>
    </source>
</evidence>
<dbReference type="InterPro" id="IPR000679">
    <property type="entry name" value="Znf_GATA"/>
</dbReference>
<dbReference type="AlphaFoldDB" id="A0A2P6MQ57"/>
<dbReference type="InterPro" id="IPR013088">
    <property type="entry name" value="Znf_NHR/GATA"/>
</dbReference>
<dbReference type="EMBL" id="MDYQ01000539">
    <property type="protein sequence ID" value="PRP73848.1"/>
    <property type="molecule type" value="Genomic_DNA"/>
</dbReference>
<comment type="caution">
    <text evidence="7">The sequence shown here is derived from an EMBL/GenBank/DDBJ whole genome shotgun (WGS) entry which is preliminary data.</text>
</comment>
<accession>A0A2P6MQ57</accession>
<keyword evidence="1" id="KW-0479">Metal-binding</keyword>
<dbReference type="SUPFAM" id="SSF57716">
    <property type="entry name" value="Glucocorticoid receptor-like (DNA-binding domain)"/>
    <property type="match status" value="1"/>
</dbReference>
<dbReference type="PANTHER" id="PTHR45658:SF128">
    <property type="entry name" value="GATA ZINC FINGER DOMAIN-CONTAINING PROTEIN 10-RELATED"/>
    <property type="match status" value="1"/>
</dbReference>
<feature type="region of interest" description="Disordered" evidence="5">
    <location>
        <begin position="320"/>
        <end position="367"/>
    </location>
</feature>
<dbReference type="GO" id="GO:0006355">
    <property type="term" value="P:regulation of DNA-templated transcription"/>
    <property type="evidence" value="ECO:0007669"/>
    <property type="project" value="InterPro"/>
</dbReference>
<evidence type="ECO:0000256" key="5">
    <source>
        <dbReference type="SAM" id="MobiDB-lite"/>
    </source>
</evidence>
<evidence type="ECO:0000256" key="3">
    <source>
        <dbReference type="ARBA" id="ARBA00022833"/>
    </source>
</evidence>
<feature type="region of interest" description="Disordered" evidence="5">
    <location>
        <begin position="1"/>
        <end position="32"/>
    </location>
</feature>
<gene>
    <name evidence="7" type="ORF">PROFUN_10218</name>
</gene>
<name>A0A2P6MQ57_9EUKA</name>
<evidence type="ECO:0000256" key="2">
    <source>
        <dbReference type="ARBA" id="ARBA00022771"/>
    </source>
</evidence>
<dbReference type="InParanoid" id="A0A2P6MQ57"/>
<feature type="compositionally biased region" description="Polar residues" evidence="5">
    <location>
        <begin position="13"/>
        <end position="26"/>
    </location>
</feature>
<protein>
    <recommendedName>
        <fullName evidence="6">GATA-type domain-containing protein</fullName>
    </recommendedName>
</protein>
<sequence length="521" mass="58177">MDKKSGDSGSDSPVTRSSSFGPNSPSNKHEVLDLEDKQEQGNMNLPISFNGASNGVGMYGANLNGGIVQNPFINSYLGMGNEYMMDPTRAQHRNSFDALAEFNIYRMQQQQMALQQQQMQQPTNPLMFRNDKIDNNGRLGGGVSSEAYQILLEKENRWGEYSELIRRFATEAANIEITKENYYDLYNMAVRLLRSVDSLDPDKMVGANIVAQRKASEVGLPGAGLIPGMSSANSAIAMGLQQADLEFLQARKSFDLYYGSRSNSVDNSFLNPNMPLPKYSADYSFLYNLPGGFQAQSNFMNPLNAPVLPADVNPLVKAEPQPMAPQKQTQGTPVNPTPREQQRMVDNSGGEGGTPNTNEEGEDGRTTKRVRALIEKEGNPGQRRRRQVYASRRNLHCHWCGVTETPEWRRGPAGDHTLCNACGLHHAKSLKKKKKDQEGRKHSIDYILTAQQQQGQSMNQQVPVAAVNESMDWRAEQTEYGINCLDHVVFLLLETKRATCSYTYYPSPHSRVCRWYIQGAL</sequence>
<proteinExistence type="predicted"/>
<feature type="domain" description="GATA-type" evidence="6">
    <location>
        <begin position="391"/>
        <end position="426"/>
    </location>
</feature>
<dbReference type="Pfam" id="PF00320">
    <property type="entry name" value="GATA"/>
    <property type="match status" value="1"/>
</dbReference>
<dbReference type="SMART" id="SM00401">
    <property type="entry name" value="ZnF_GATA"/>
    <property type="match status" value="1"/>
</dbReference>
<dbReference type="OrthoDB" id="21401at2759"/>
<dbReference type="Proteomes" id="UP000241769">
    <property type="component" value="Unassembled WGS sequence"/>
</dbReference>
<dbReference type="PROSITE" id="PS50114">
    <property type="entry name" value="GATA_ZN_FINGER_2"/>
    <property type="match status" value="1"/>
</dbReference>
<organism evidence="7 8">
    <name type="scientific">Planoprotostelium fungivorum</name>
    <dbReference type="NCBI Taxonomy" id="1890364"/>
    <lineage>
        <taxon>Eukaryota</taxon>
        <taxon>Amoebozoa</taxon>
        <taxon>Evosea</taxon>
        <taxon>Variosea</taxon>
        <taxon>Cavosteliida</taxon>
        <taxon>Cavosteliaceae</taxon>
        <taxon>Planoprotostelium</taxon>
    </lineage>
</organism>
<dbReference type="CDD" id="cd00202">
    <property type="entry name" value="ZnF_GATA"/>
    <property type="match status" value="1"/>
</dbReference>
<keyword evidence="3" id="KW-0862">Zinc</keyword>
<dbReference type="Gene3D" id="3.30.50.10">
    <property type="entry name" value="Erythroid Transcription Factor GATA-1, subunit A"/>
    <property type="match status" value="1"/>
</dbReference>
<evidence type="ECO:0000256" key="1">
    <source>
        <dbReference type="ARBA" id="ARBA00022723"/>
    </source>
</evidence>
<dbReference type="GO" id="GO:0043565">
    <property type="term" value="F:sequence-specific DNA binding"/>
    <property type="evidence" value="ECO:0007669"/>
    <property type="project" value="InterPro"/>
</dbReference>
<dbReference type="PANTHER" id="PTHR45658">
    <property type="entry name" value="GATA TRANSCRIPTION FACTOR"/>
    <property type="match status" value="1"/>
</dbReference>